<dbReference type="InterPro" id="IPR016024">
    <property type="entry name" value="ARM-type_fold"/>
</dbReference>
<dbReference type="OrthoDB" id="1401726at2759"/>
<evidence type="ECO:0000259" key="1">
    <source>
        <dbReference type="Pfam" id="PF23227"/>
    </source>
</evidence>
<protein>
    <submittedName>
        <fullName evidence="2">Protein SHOOT GRAVITROPISM 6 isoform X1</fullName>
    </submittedName>
</protein>
<dbReference type="InterPro" id="IPR011989">
    <property type="entry name" value="ARM-like"/>
</dbReference>
<dbReference type="Gene3D" id="1.25.10.10">
    <property type="entry name" value="Leucine-rich Repeat Variant"/>
    <property type="match status" value="1"/>
</dbReference>
<sequence length="271" mass="30119">MQIPSIHVLEYATQILSVILALLDDSDESVQLTAVSCLLMILESSPNDAVEPILLNLSIRLRNLQTSMNAKMRASSFAAFGVLSNYGIGAQREAFVEQVHAAVPRLVLHLHDEDISVRQACRNTLKRVFPLMEIEGLLGPLNTHSFLSDHRSNYEDFLRDIAKQFIQHLPSRADTYMASTVQAFDAPWPIIQANAIYFSSSMLSLSDDQHILALYYTQVFGLLVGKMSRSPDAVVRATCSAALGLLLKFTSLCLDRVDSGRRNHNPESTKD</sequence>
<dbReference type="GO" id="GO:0005737">
    <property type="term" value="C:cytoplasm"/>
    <property type="evidence" value="ECO:0007669"/>
    <property type="project" value="TreeGrafter"/>
</dbReference>
<evidence type="ECO:0000313" key="3">
    <source>
        <dbReference type="Proteomes" id="UP000634136"/>
    </source>
</evidence>
<dbReference type="Pfam" id="PF23227">
    <property type="entry name" value="HEAT_MROH2B_C"/>
    <property type="match status" value="1"/>
</dbReference>
<accession>A0A834TCC2</accession>
<feature type="domain" description="Maestro/Maestro-like HEAT-repeats" evidence="1">
    <location>
        <begin position="9"/>
        <end position="246"/>
    </location>
</feature>
<comment type="caution">
    <text evidence="2">The sequence shown here is derived from an EMBL/GenBank/DDBJ whole genome shotgun (WGS) entry which is preliminary data.</text>
</comment>
<dbReference type="InterPro" id="IPR055406">
    <property type="entry name" value="HEAT_Maestro"/>
</dbReference>
<gene>
    <name evidence="2" type="ORF">G2W53_024136</name>
</gene>
<organism evidence="2 3">
    <name type="scientific">Senna tora</name>
    <dbReference type="NCBI Taxonomy" id="362788"/>
    <lineage>
        <taxon>Eukaryota</taxon>
        <taxon>Viridiplantae</taxon>
        <taxon>Streptophyta</taxon>
        <taxon>Embryophyta</taxon>
        <taxon>Tracheophyta</taxon>
        <taxon>Spermatophyta</taxon>
        <taxon>Magnoliopsida</taxon>
        <taxon>eudicotyledons</taxon>
        <taxon>Gunneridae</taxon>
        <taxon>Pentapetalae</taxon>
        <taxon>rosids</taxon>
        <taxon>fabids</taxon>
        <taxon>Fabales</taxon>
        <taxon>Fabaceae</taxon>
        <taxon>Caesalpinioideae</taxon>
        <taxon>Cassia clade</taxon>
        <taxon>Senna</taxon>
    </lineage>
</organism>
<dbReference type="EMBL" id="JAAIUW010000008">
    <property type="protein sequence ID" value="KAF7818681.1"/>
    <property type="molecule type" value="Genomic_DNA"/>
</dbReference>
<evidence type="ECO:0000313" key="2">
    <source>
        <dbReference type="EMBL" id="KAF7818681.1"/>
    </source>
</evidence>
<dbReference type="PANTHER" id="PTHR23120">
    <property type="entry name" value="MAESTRO-RELATED HEAT DOMAIN-CONTAINING"/>
    <property type="match status" value="1"/>
</dbReference>
<dbReference type="Proteomes" id="UP000634136">
    <property type="component" value="Unassembled WGS sequence"/>
</dbReference>
<dbReference type="SUPFAM" id="SSF48371">
    <property type="entry name" value="ARM repeat"/>
    <property type="match status" value="1"/>
</dbReference>
<dbReference type="AlphaFoldDB" id="A0A834TCC2"/>
<dbReference type="InterPro" id="IPR045206">
    <property type="entry name" value="Maestro_heat-like_prot"/>
</dbReference>
<proteinExistence type="predicted"/>
<keyword evidence="3" id="KW-1185">Reference proteome</keyword>
<name>A0A834TCC2_9FABA</name>
<reference evidence="2" key="1">
    <citation type="submission" date="2020-09" db="EMBL/GenBank/DDBJ databases">
        <title>Genome-Enabled Discovery of Anthraquinone Biosynthesis in Senna tora.</title>
        <authorList>
            <person name="Kang S.-H."/>
            <person name="Pandey R.P."/>
            <person name="Lee C.-M."/>
            <person name="Sim J.-S."/>
            <person name="Jeong J.-T."/>
            <person name="Choi B.-S."/>
            <person name="Jung M."/>
            <person name="Ginzburg D."/>
            <person name="Zhao K."/>
            <person name="Won S.Y."/>
            <person name="Oh T.-J."/>
            <person name="Yu Y."/>
            <person name="Kim N.-H."/>
            <person name="Lee O.R."/>
            <person name="Lee T.-H."/>
            <person name="Bashyal P."/>
            <person name="Kim T.-S."/>
            <person name="Lee W.-H."/>
            <person name="Kawkins C."/>
            <person name="Kim C.-K."/>
            <person name="Kim J.S."/>
            <person name="Ahn B.O."/>
            <person name="Rhee S.Y."/>
            <person name="Sohng J.K."/>
        </authorList>
    </citation>
    <scope>NUCLEOTIDE SEQUENCE</scope>
    <source>
        <tissue evidence="2">Leaf</tissue>
    </source>
</reference>
<dbReference type="PANTHER" id="PTHR23120:SF0">
    <property type="entry name" value="MAESTRO HEAT-LIKE REPEAT FAMILY MEMBER 1"/>
    <property type="match status" value="1"/>
</dbReference>